<dbReference type="InterPro" id="IPR045196">
    <property type="entry name" value="IF2/IF5"/>
</dbReference>
<dbReference type="SUPFAM" id="SSF75689">
    <property type="entry name" value="Zinc-binding domain of translation initiation factor 2 beta"/>
    <property type="match status" value="1"/>
</dbReference>
<evidence type="ECO:0000313" key="9">
    <source>
        <dbReference type="Proteomes" id="UP001140453"/>
    </source>
</evidence>
<feature type="region of interest" description="Disordered" evidence="6">
    <location>
        <begin position="148"/>
        <end position="209"/>
    </location>
</feature>
<dbReference type="SUPFAM" id="SSF100966">
    <property type="entry name" value="Translation initiation factor 2 beta, aIF2beta, N-terminal domain"/>
    <property type="match status" value="1"/>
</dbReference>
<dbReference type="InterPro" id="IPR002735">
    <property type="entry name" value="Transl_init_fac_IF2/IF5_dom"/>
</dbReference>
<name>A0A9W8YU62_9PEZI</name>
<dbReference type="Gene3D" id="1.25.40.180">
    <property type="match status" value="1"/>
</dbReference>
<organism evidence="8 9">
    <name type="scientific">Gnomoniopsis smithogilvyi</name>
    <dbReference type="NCBI Taxonomy" id="1191159"/>
    <lineage>
        <taxon>Eukaryota</taxon>
        <taxon>Fungi</taxon>
        <taxon>Dikarya</taxon>
        <taxon>Ascomycota</taxon>
        <taxon>Pezizomycotina</taxon>
        <taxon>Sordariomycetes</taxon>
        <taxon>Sordariomycetidae</taxon>
        <taxon>Diaporthales</taxon>
        <taxon>Gnomoniaceae</taxon>
        <taxon>Gnomoniopsis</taxon>
    </lineage>
</organism>
<gene>
    <name evidence="8" type="primary">TIF5</name>
    <name evidence="8" type="ORF">N0V93_005270</name>
</gene>
<dbReference type="SUPFAM" id="SSF48371">
    <property type="entry name" value="ARM repeat"/>
    <property type="match status" value="1"/>
</dbReference>
<dbReference type="GO" id="GO:0005525">
    <property type="term" value="F:GTP binding"/>
    <property type="evidence" value="ECO:0007669"/>
    <property type="project" value="UniProtKB-KW"/>
</dbReference>
<dbReference type="Gene3D" id="2.20.25.350">
    <property type="match status" value="1"/>
</dbReference>
<dbReference type="InterPro" id="IPR016190">
    <property type="entry name" value="Transl_init_fac_IF2/IF5_Zn-bd"/>
</dbReference>
<keyword evidence="9" id="KW-1185">Reference proteome</keyword>
<dbReference type="Pfam" id="PF01873">
    <property type="entry name" value="eIF-5_eIF-2B"/>
    <property type="match status" value="1"/>
</dbReference>
<evidence type="ECO:0000256" key="3">
    <source>
        <dbReference type="ARBA" id="ARBA00022741"/>
    </source>
</evidence>
<dbReference type="GO" id="GO:0071074">
    <property type="term" value="F:eukaryotic initiation factor eIF2 binding"/>
    <property type="evidence" value="ECO:0007669"/>
    <property type="project" value="TreeGrafter"/>
</dbReference>
<dbReference type="AlphaFoldDB" id="A0A9W8YU62"/>
<dbReference type="InterPro" id="IPR003307">
    <property type="entry name" value="W2_domain"/>
</dbReference>
<dbReference type="SMART" id="SM00515">
    <property type="entry name" value="eIF5C"/>
    <property type="match status" value="1"/>
</dbReference>
<dbReference type="CDD" id="cd11561">
    <property type="entry name" value="W2_eIF5"/>
    <property type="match status" value="1"/>
</dbReference>
<proteinExistence type="inferred from homology"/>
<feature type="domain" description="W2" evidence="7">
    <location>
        <begin position="269"/>
        <end position="435"/>
    </location>
</feature>
<dbReference type="FunFam" id="1.25.40.180:FF:000031">
    <property type="entry name" value="Eukaryotic translation initiation factor 5"/>
    <property type="match status" value="1"/>
</dbReference>
<comment type="similarity">
    <text evidence="1">Belongs to the eIF-2-beta/eIF-5 family.</text>
</comment>
<dbReference type="InterPro" id="IPR016189">
    <property type="entry name" value="Transl_init_fac_IF2/IF5_N"/>
</dbReference>
<evidence type="ECO:0000256" key="5">
    <source>
        <dbReference type="ARBA" id="ARBA00023134"/>
    </source>
</evidence>
<dbReference type="SMART" id="SM00653">
    <property type="entry name" value="eIF2B_5"/>
    <property type="match status" value="1"/>
</dbReference>
<dbReference type="GO" id="GO:0005092">
    <property type="term" value="F:GDP-dissociation inhibitor activity"/>
    <property type="evidence" value="ECO:0007669"/>
    <property type="project" value="TreeGrafter"/>
</dbReference>
<keyword evidence="5" id="KW-0342">GTP-binding</keyword>
<keyword evidence="2 8" id="KW-0396">Initiation factor</keyword>
<dbReference type="FunFam" id="3.30.30.170:FF:000002">
    <property type="entry name" value="Eukaryotic translation initiation factor 5"/>
    <property type="match status" value="1"/>
</dbReference>
<dbReference type="Proteomes" id="UP001140453">
    <property type="component" value="Unassembled WGS sequence"/>
</dbReference>
<dbReference type="PROSITE" id="PS51363">
    <property type="entry name" value="W2"/>
    <property type="match status" value="1"/>
</dbReference>
<dbReference type="EMBL" id="JAPEVB010000003">
    <property type="protein sequence ID" value="KAJ4391651.1"/>
    <property type="molecule type" value="Genomic_DNA"/>
</dbReference>
<dbReference type="Pfam" id="PF02020">
    <property type="entry name" value="W2"/>
    <property type="match status" value="1"/>
</dbReference>
<dbReference type="PANTHER" id="PTHR23001">
    <property type="entry name" value="EUKARYOTIC TRANSLATION INITIATION FACTOR"/>
    <property type="match status" value="1"/>
</dbReference>
<dbReference type="OrthoDB" id="10250831at2759"/>
<evidence type="ECO:0000256" key="4">
    <source>
        <dbReference type="ARBA" id="ARBA00022917"/>
    </source>
</evidence>
<sequence>MSRLINVRRDVSDSFYRYKMEPIQTKVEGKGNGIKTVVPNLSQVAQQLERPGSYVIKFFGFELGAQTNIDPKDDRWIINGAHESAKLQDLLDIFIKKFVLCHKCKNPETRVEIKDERITLDCKACGVRSAVDLRHKLSGFILKTQATSKKTKKDKAERRAARIAKQNGQANGNGSEDDDKSDNSGDKENGDSGSADGDANENDIASDDDAFTRKIKAEAQELKNAEKEVKDDEWAVDMSEEAVKARQQNLPGEFKQKLVLNGDDEDEDGEGGNTVYDQLAEWIEQQAEEKGSLDKVDDLEIYVKAKELGIESKHRTALVLACTIFDDKIIAQIPKRAGMLKKITGGSERHEKALLGGTERLIGEHMKDSPDFVGKIVKILQLYYQLELVDEEVIKKWGSKASKKNVDLATSRKIRKAAEPFMKWLDEAEEEDSDDDDE</sequence>
<keyword evidence="4" id="KW-0648">Protein biosynthesis</keyword>
<dbReference type="FunFam" id="2.20.25.350:FF:000001">
    <property type="entry name" value="Eukaryotic translation initiation factor 5"/>
    <property type="match status" value="1"/>
</dbReference>
<protein>
    <submittedName>
        <fullName evidence="8">Eukaryotic translation initiation factor 5</fullName>
    </submittedName>
</protein>
<dbReference type="PANTHER" id="PTHR23001:SF7">
    <property type="entry name" value="EUKARYOTIC TRANSLATION INITIATION FACTOR 5"/>
    <property type="match status" value="1"/>
</dbReference>
<accession>A0A9W8YU62</accession>
<evidence type="ECO:0000256" key="6">
    <source>
        <dbReference type="SAM" id="MobiDB-lite"/>
    </source>
</evidence>
<evidence type="ECO:0000256" key="1">
    <source>
        <dbReference type="ARBA" id="ARBA00010397"/>
    </source>
</evidence>
<evidence type="ECO:0000259" key="7">
    <source>
        <dbReference type="PROSITE" id="PS51363"/>
    </source>
</evidence>
<dbReference type="GO" id="GO:0005829">
    <property type="term" value="C:cytosol"/>
    <property type="evidence" value="ECO:0007669"/>
    <property type="project" value="TreeGrafter"/>
</dbReference>
<dbReference type="InterPro" id="IPR016024">
    <property type="entry name" value="ARM-type_fold"/>
</dbReference>
<evidence type="ECO:0000313" key="8">
    <source>
        <dbReference type="EMBL" id="KAJ4391651.1"/>
    </source>
</evidence>
<dbReference type="Gene3D" id="3.30.30.170">
    <property type="match status" value="1"/>
</dbReference>
<dbReference type="GO" id="GO:0001732">
    <property type="term" value="P:formation of cytoplasmic translation initiation complex"/>
    <property type="evidence" value="ECO:0007669"/>
    <property type="project" value="TreeGrafter"/>
</dbReference>
<dbReference type="GO" id="GO:0003743">
    <property type="term" value="F:translation initiation factor activity"/>
    <property type="evidence" value="ECO:0007669"/>
    <property type="project" value="UniProtKB-KW"/>
</dbReference>
<feature type="compositionally biased region" description="Basic and acidic residues" evidence="6">
    <location>
        <begin position="181"/>
        <end position="190"/>
    </location>
</feature>
<evidence type="ECO:0000256" key="2">
    <source>
        <dbReference type="ARBA" id="ARBA00022540"/>
    </source>
</evidence>
<reference evidence="8" key="1">
    <citation type="submission" date="2022-10" db="EMBL/GenBank/DDBJ databases">
        <title>Tapping the CABI collections for fungal endophytes: first genome assemblies for Collariella, Neodidymelliopsis, Ascochyta clinopodiicola, Didymella pomorum, Didymosphaeria variabile, Neocosmospora piperis and Neocucurbitaria cava.</title>
        <authorList>
            <person name="Hill R."/>
        </authorList>
    </citation>
    <scope>NUCLEOTIDE SEQUENCE</scope>
    <source>
        <strain evidence="8">IMI 355082</strain>
    </source>
</reference>
<comment type="caution">
    <text evidence="8">The sequence shown here is derived from an EMBL/GenBank/DDBJ whole genome shotgun (WGS) entry which is preliminary data.</text>
</comment>
<feature type="compositionally biased region" description="Acidic residues" evidence="6">
    <location>
        <begin position="198"/>
        <end position="209"/>
    </location>
</feature>
<keyword evidence="3" id="KW-0547">Nucleotide-binding</keyword>